<gene>
    <name evidence="1" type="ORF">H9734_02075</name>
</gene>
<dbReference type="Gene3D" id="1.10.10.1150">
    <property type="entry name" value="Coenzyme PQQ synthesis protein D (PqqD)"/>
    <property type="match status" value="1"/>
</dbReference>
<protein>
    <submittedName>
        <fullName evidence="1">PqqD family protein</fullName>
    </submittedName>
</protein>
<reference evidence="1" key="2">
    <citation type="submission" date="2021-04" db="EMBL/GenBank/DDBJ databases">
        <authorList>
            <person name="Gilroy R."/>
        </authorList>
    </citation>
    <scope>NUCLEOTIDE SEQUENCE</scope>
    <source>
        <strain evidence="1">CHK183-1962</strain>
    </source>
</reference>
<dbReference type="EMBL" id="DXEK01000033">
    <property type="protein sequence ID" value="HIX76375.1"/>
    <property type="molecule type" value="Genomic_DNA"/>
</dbReference>
<dbReference type="Proteomes" id="UP000886890">
    <property type="component" value="Unassembled WGS sequence"/>
</dbReference>
<evidence type="ECO:0000313" key="1">
    <source>
        <dbReference type="EMBL" id="HIX76375.1"/>
    </source>
</evidence>
<comment type="caution">
    <text evidence="1">The sequence shown here is derived from an EMBL/GenBank/DDBJ whole genome shotgun (WGS) entry which is preliminary data.</text>
</comment>
<dbReference type="Pfam" id="PF05402">
    <property type="entry name" value="PqqD"/>
    <property type="match status" value="1"/>
</dbReference>
<proteinExistence type="predicted"/>
<accession>A0A9D2BH41</accession>
<sequence length="96" mass="11120">MGMEKIIKVEEDVVLREIAGECFLIPTGKTVLKYNGLLQVNPLEAELWEMLRQGISLEQLVQTMMNIYDVQESALREDIQEFLDKLRESGMLMEDE</sequence>
<dbReference type="AlphaFoldDB" id="A0A9D2BH41"/>
<organism evidence="1 2">
    <name type="scientific">Candidatus Fusicatenibacter merdavium</name>
    <dbReference type="NCBI Taxonomy" id="2838600"/>
    <lineage>
        <taxon>Bacteria</taxon>
        <taxon>Bacillati</taxon>
        <taxon>Bacillota</taxon>
        <taxon>Clostridia</taxon>
        <taxon>Lachnospirales</taxon>
        <taxon>Lachnospiraceae</taxon>
        <taxon>Fusicatenibacter</taxon>
    </lineage>
</organism>
<name>A0A9D2BH41_9FIRM</name>
<reference evidence="1" key="1">
    <citation type="journal article" date="2021" name="PeerJ">
        <title>Extensive microbial diversity within the chicken gut microbiome revealed by metagenomics and culture.</title>
        <authorList>
            <person name="Gilroy R."/>
            <person name="Ravi A."/>
            <person name="Getino M."/>
            <person name="Pursley I."/>
            <person name="Horton D.L."/>
            <person name="Alikhan N.F."/>
            <person name="Baker D."/>
            <person name="Gharbi K."/>
            <person name="Hall N."/>
            <person name="Watson M."/>
            <person name="Adriaenssens E.M."/>
            <person name="Foster-Nyarko E."/>
            <person name="Jarju S."/>
            <person name="Secka A."/>
            <person name="Antonio M."/>
            <person name="Oren A."/>
            <person name="Chaudhuri R.R."/>
            <person name="La Ragione R."/>
            <person name="Hildebrand F."/>
            <person name="Pallen M.J."/>
        </authorList>
    </citation>
    <scope>NUCLEOTIDE SEQUENCE</scope>
    <source>
        <strain evidence="1">CHK183-1962</strain>
    </source>
</reference>
<evidence type="ECO:0000313" key="2">
    <source>
        <dbReference type="Proteomes" id="UP000886890"/>
    </source>
</evidence>
<dbReference type="InterPro" id="IPR008792">
    <property type="entry name" value="PQQD"/>
</dbReference>
<dbReference type="InterPro" id="IPR041881">
    <property type="entry name" value="PqqD_sf"/>
</dbReference>